<dbReference type="AlphaFoldDB" id="A0A853JB44"/>
<evidence type="ECO:0000256" key="5">
    <source>
        <dbReference type="ARBA" id="ARBA00048200"/>
    </source>
</evidence>
<evidence type="ECO:0000259" key="7">
    <source>
        <dbReference type="Pfam" id="PF04321"/>
    </source>
</evidence>
<evidence type="ECO:0000313" key="9">
    <source>
        <dbReference type="Proteomes" id="UP000578091"/>
    </source>
</evidence>
<keyword evidence="6 8" id="KW-0560">Oxidoreductase</keyword>
<organism evidence="8 9">
    <name type="scientific">Luteimonas salinisoli</name>
    <dbReference type="NCBI Taxonomy" id="2752307"/>
    <lineage>
        <taxon>Bacteria</taxon>
        <taxon>Pseudomonadati</taxon>
        <taxon>Pseudomonadota</taxon>
        <taxon>Gammaproteobacteria</taxon>
        <taxon>Lysobacterales</taxon>
        <taxon>Lysobacteraceae</taxon>
        <taxon>Luteimonas</taxon>
    </lineage>
</organism>
<dbReference type="NCBIfam" id="TIGR01214">
    <property type="entry name" value="rmlD"/>
    <property type="match status" value="1"/>
</dbReference>
<comment type="catalytic activity">
    <reaction evidence="5 6">
        <text>dTDP-beta-L-rhamnose + NADP(+) = dTDP-4-dehydro-beta-L-rhamnose + NADPH + H(+)</text>
        <dbReference type="Rhea" id="RHEA:21796"/>
        <dbReference type="ChEBI" id="CHEBI:15378"/>
        <dbReference type="ChEBI" id="CHEBI:57510"/>
        <dbReference type="ChEBI" id="CHEBI:57783"/>
        <dbReference type="ChEBI" id="CHEBI:58349"/>
        <dbReference type="ChEBI" id="CHEBI:62830"/>
        <dbReference type="EC" id="1.1.1.133"/>
    </reaction>
</comment>
<sequence>MRILLLGANGQLGTELRRSLAPLGQVACATRDGTLAGDAPCERVDLEDAAGAAELVARLAPDAVVNAAAFTAVDRAETAAETAFRVNAAAPAALAAACRGRDALLIHYSTDYVFDGETGGAWREDDPVAPLNVYGASKLAGERAVRASGARHLVLRTSWVYAPHGHNFLRTMLRLAGEGRPLRVVDDQFGAPTPAGWLADVTARLLGSPPARSGLWHAAATGCTSWHGFAAAIFELALARGLLARPPELQTVATTEYAAAARRPARSCLDSSRLAADFGIQPLPWREGLAAVLDAIAAAPDRRPG</sequence>
<dbReference type="RefSeq" id="WP_180678219.1">
    <property type="nucleotide sequence ID" value="NZ_JACCKA010000054.1"/>
</dbReference>
<gene>
    <name evidence="8" type="primary">rfbD</name>
    <name evidence="8" type="ORF">H0E84_08535</name>
</gene>
<dbReference type="Gene3D" id="3.90.25.10">
    <property type="entry name" value="UDP-galactose 4-epimerase, domain 1"/>
    <property type="match status" value="1"/>
</dbReference>
<evidence type="ECO:0000256" key="6">
    <source>
        <dbReference type="RuleBase" id="RU364082"/>
    </source>
</evidence>
<dbReference type="Proteomes" id="UP000578091">
    <property type="component" value="Unassembled WGS sequence"/>
</dbReference>
<evidence type="ECO:0000256" key="2">
    <source>
        <dbReference type="ARBA" id="ARBA00010944"/>
    </source>
</evidence>
<dbReference type="SUPFAM" id="SSF51735">
    <property type="entry name" value="NAD(P)-binding Rossmann-fold domains"/>
    <property type="match status" value="1"/>
</dbReference>
<proteinExistence type="inferred from homology"/>
<evidence type="ECO:0000256" key="3">
    <source>
        <dbReference type="ARBA" id="ARBA00012929"/>
    </source>
</evidence>
<dbReference type="InterPro" id="IPR029903">
    <property type="entry name" value="RmlD-like-bd"/>
</dbReference>
<dbReference type="InterPro" id="IPR036291">
    <property type="entry name" value="NAD(P)-bd_dom_sf"/>
</dbReference>
<keyword evidence="6" id="KW-0521">NADP</keyword>
<evidence type="ECO:0000256" key="4">
    <source>
        <dbReference type="ARBA" id="ARBA00017099"/>
    </source>
</evidence>
<comment type="caution">
    <text evidence="8">The sequence shown here is derived from an EMBL/GenBank/DDBJ whole genome shotgun (WGS) entry which is preliminary data.</text>
</comment>
<dbReference type="UniPathway" id="UPA00281"/>
<evidence type="ECO:0000256" key="1">
    <source>
        <dbReference type="ARBA" id="ARBA00004781"/>
    </source>
</evidence>
<dbReference type="InterPro" id="IPR005913">
    <property type="entry name" value="dTDP_dehydrorham_reduct"/>
</dbReference>
<accession>A0A853JB44</accession>
<dbReference type="Gene3D" id="3.40.50.720">
    <property type="entry name" value="NAD(P)-binding Rossmann-like Domain"/>
    <property type="match status" value="1"/>
</dbReference>
<keyword evidence="9" id="KW-1185">Reference proteome</keyword>
<dbReference type="EC" id="1.1.1.133" evidence="3 6"/>
<dbReference type="GO" id="GO:0005829">
    <property type="term" value="C:cytosol"/>
    <property type="evidence" value="ECO:0007669"/>
    <property type="project" value="TreeGrafter"/>
</dbReference>
<dbReference type="UniPathway" id="UPA00124"/>
<dbReference type="CDD" id="cd05254">
    <property type="entry name" value="dTDP_HR_like_SDR_e"/>
    <property type="match status" value="1"/>
</dbReference>
<reference evidence="8 9" key="1">
    <citation type="submission" date="2020-07" db="EMBL/GenBank/DDBJ databases">
        <title>Luteimonas sp. SJ-92.</title>
        <authorList>
            <person name="Huang X.-X."/>
            <person name="Xu L."/>
            <person name="Sun J.-Q."/>
        </authorList>
    </citation>
    <scope>NUCLEOTIDE SEQUENCE [LARGE SCALE GENOMIC DNA]</scope>
    <source>
        <strain evidence="8 9">SJ-92</strain>
    </source>
</reference>
<comment type="cofactor">
    <cofactor evidence="6">
        <name>Mg(2+)</name>
        <dbReference type="ChEBI" id="CHEBI:18420"/>
    </cofactor>
    <text evidence="6">Binds 1 Mg(2+) ion per monomer.</text>
</comment>
<dbReference type="Pfam" id="PF04321">
    <property type="entry name" value="RmlD_sub_bind"/>
    <property type="match status" value="1"/>
</dbReference>
<comment type="pathway">
    <text evidence="1 6">Carbohydrate biosynthesis; dTDP-L-rhamnose biosynthesis.</text>
</comment>
<comment type="similarity">
    <text evidence="2 6">Belongs to the dTDP-4-dehydrorhamnose reductase family.</text>
</comment>
<dbReference type="GO" id="GO:0019305">
    <property type="term" value="P:dTDP-rhamnose biosynthetic process"/>
    <property type="evidence" value="ECO:0007669"/>
    <property type="project" value="UniProtKB-UniPathway"/>
</dbReference>
<name>A0A853JB44_9GAMM</name>
<protein>
    <recommendedName>
        <fullName evidence="4 6">dTDP-4-dehydrorhamnose reductase</fullName>
        <ecNumber evidence="3 6">1.1.1.133</ecNumber>
    </recommendedName>
</protein>
<feature type="domain" description="RmlD-like substrate binding" evidence="7">
    <location>
        <begin position="1"/>
        <end position="296"/>
    </location>
</feature>
<dbReference type="GO" id="GO:0009243">
    <property type="term" value="P:O antigen biosynthetic process"/>
    <property type="evidence" value="ECO:0007669"/>
    <property type="project" value="UniProtKB-UniPathway"/>
</dbReference>
<dbReference type="PANTHER" id="PTHR10491">
    <property type="entry name" value="DTDP-4-DEHYDRORHAMNOSE REDUCTASE"/>
    <property type="match status" value="1"/>
</dbReference>
<evidence type="ECO:0000313" key="8">
    <source>
        <dbReference type="EMBL" id="NZA26431.1"/>
    </source>
</evidence>
<dbReference type="GO" id="GO:0008831">
    <property type="term" value="F:dTDP-4-dehydrorhamnose reductase activity"/>
    <property type="evidence" value="ECO:0007669"/>
    <property type="project" value="UniProtKB-EC"/>
</dbReference>
<dbReference type="EMBL" id="JACCKA010000054">
    <property type="protein sequence ID" value="NZA26431.1"/>
    <property type="molecule type" value="Genomic_DNA"/>
</dbReference>
<dbReference type="PANTHER" id="PTHR10491:SF4">
    <property type="entry name" value="METHIONINE ADENOSYLTRANSFERASE 2 SUBUNIT BETA"/>
    <property type="match status" value="1"/>
</dbReference>
<comment type="function">
    <text evidence="6">Catalyzes the reduction of dTDP-6-deoxy-L-lyxo-4-hexulose to yield dTDP-L-rhamnose.</text>
</comment>